<dbReference type="PANTHER" id="PTHR35848">
    <property type="entry name" value="OXALATE-BINDING PROTEIN"/>
    <property type="match status" value="1"/>
</dbReference>
<dbReference type="EMBL" id="UINC01002310">
    <property type="protein sequence ID" value="SUZ95267.1"/>
    <property type="molecule type" value="Genomic_DNA"/>
</dbReference>
<dbReference type="Pfam" id="PF07883">
    <property type="entry name" value="Cupin_2"/>
    <property type="match status" value="2"/>
</dbReference>
<sequence>MNIEGLDPGKLSARRDEILNHFSRIDKEFDRRRGENRLLVKGEDIHWESASRVHPTQQEGHLLARIISPELGFNIHTFRVFKRQIGGSGIDGAFHTHGDAVKYYLEGKGKEIIDDQEVEVSPGDLAFIPANIWHGTENTGDDPMVFIAFHQIPGTHLPVPASWQYHVDDLNEQESIDSRIAKMENQDPAAMDSATLYSWRQHLLHELGVLDDEFNQRRKAKNYLVLREEVPWETPTDNQTVTLIAPELGFDIHTLQLSVRVVPPGHTDDTFHRHGEAVHYYLSGEGDQIVGEESIAVETGDLVFIPAGTAHGIKNSAVGPMRVLIAEQLPGTYLQRPVIKSDSE</sequence>
<organism evidence="3">
    <name type="scientific">marine metagenome</name>
    <dbReference type="NCBI Taxonomy" id="408172"/>
    <lineage>
        <taxon>unclassified sequences</taxon>
        <taxon>metagenomes</taxon>
        <taxon>ecological metagenomes</taxon>
    </lineage>
</organism>
<evidence type="ECO:0000256" key="1">
    <source>
        <dbReference type="ARBA" id="ARBA00022723"/>
    </source>
</evidence>
<feature type="domain" description="Cupin type-2" evidence="2">
    <location>
        <begin position="94"/>
        <end position="148"/>
    </location>
</feature>
<dbReference type="SUPFAM" id="SSF51182">
    <property type="entry name" value="RmlC-like cupins"/>
    <property type="match status" value="2"/>
</dbReference>
<name>A0A381RZ69_9ZZZZ</name>
<gene>
    <name evidence="3" type="ORF">METZ01_LOCUS48121</name>
</gene>
<accession>A0A381RZ69</accession>
<dbReference type="PANTHER" id="PTHR35848:SF6">
    <property type="entry name" value="CUPIN TYPE-2 DOMAIN-CONTAINING PROTEIN"/>
    <property type="match status" value="1"/>
</dbReference>
<reference evidence="3" key="1">
    <citation type="submission" date="2018-05" db="EMBL/GenBank/DDBJ databases">
        <authorList>
            <person name="Lanie J.A."/>
            <person name="Ng W.-L."/>
            <person name="Kazmierczak K.M."/>
            <person name="Andrzejewski T.M."/>
            <person name="Davidsen T.M."/>
            <person name="Wayne K.J."/>
            <person name="Tettelin H."/>
            <person name="Glass J.I."/>
            <person name="Rusch D."/>
            <person name="Podicherti R."/>
            <person name="Tsui H.-C.T."/>
            <person name="Winkler M.E."/>
        </authorList>
    </citation>
    <scope>NUCLEOTIDE SEQUENCE</scope>
</reference>
<dbReference type="InterPro" id="IPR013096">
    <property type="entry name" value="Cupin_2"/>
</dbReference>
<dbReference type="GO" id="GO:0046872">
    <property type="term" value="F:metal ion binding"/>
    <property type="evidence" value="ECO:0007669"/>
    <property type="project" value="UniProtKB-KW"/>
</dbReference>
<dbReference type="InterPro" id="IPR051610">
    <property type="entry name" value="GPI/OXD"/>
</dbReference>
<proteinExistence type="predicted"/>
<dbReference type="Gene3D" id="2.60.120.10">
    <property type="entry name" value="Jelly Rolls"/>
    <property type="match status" value="2"/>
</dbReference>
<dbReference type="InterPro" id="IPR014710">
    <property type="entry name" value="RmlC-like_jellyroll"/>
</dbReference>
<feature type="domain" description="Cupin type-2" evidence="2">
    <location>
        <begin position="261"/>
        <end position="325"/>
    </location>
</feature>
<dbReference type="InterPro" id="IPR011051">
    <property type="entry name" value="RmlC_Cupin_sf"/>
</dbReference>
<protein>
    <recommendedName>
        <fullName evidence="2">Cupin type-2 domain-containing protein</fullName>
    </recommendedName>
</protein>
<dbReference type="AlphaFoldDB" id="A0A381RZ69"/>
<evidence type="ECO:0000313" key="3">
    <source>
        <dbReference type="EMBL" id="SUZ95267.1"/>
    </source>
</evidence>
<evidence type="ECO:0000259" key="2">
    <source>
        <dbReference type="Pfam" id="PF07883"/>
    </source>
</evidence>
<keyword evidence="1" id="KW-0479">Metal-binding</keyword>